<feature type="transmembrane region" description="Helical" evidence="6">
    <location>
        <begin position="307"/>
        <end position="328"/>
    </location>
</feature>
<evidence type="ECO:0000256" key="5">
    <source>
        <dbReference type="ARBA" id="ARBA00023136"/>
    </source>
</evidence>
<dbReference type="PANTHER" id="PTHR31216:SF4">
    <property type="entry name" value="SERPENTINE RECEPTOR CLASS BETA-12"/>
    <property type="match status" value="1"/>
</dbReference>
<dbReference type="Proteomes" id="UP000829354">
    <property type="component" value="Chromosome II"/>
</dbReference>
<dbReference type="InterPro" id="IPR002184">
    <property type="entry name" value="7TM_GPCR_serpentine_rcpt_Srb"/>
</dbReference>
<protein>
    <submittedName>
        <fullName evidence="7">Uncharacterized protein</fullName>
    </submittedName>
</protein>
<accession>A0AAE9EFC7</accession>
<gene>
    <name evidence="7" type="ORF">L5515_014795</name>
</gene>
<evidence type="ECO:0000256" key="6">
    <source>
        <dbReference type="SAM" id="Phobius"/>
    </source>
</evidence>
<feature type="transmembrane region" description="Helical" evidence="6">
    <location>
        <begin position="358"/>
        <end position="380"/>
    </location>
</feature>
<evidence type="ECO:0000313" key="7">
    <source>
        <dbReference type="EMBL" id="UMM18983.1"/>
    </source>
</evidence>
<name>A0AAE9EFC7_CAEBR</name>
<dbReference type="GO" id="GO:0016020">
    <property type="term" value="C:membrane"/>
    <property type="evidence" value="ECO:0007669"/>
    <property type="project" value="UniProtKB-SubCell"/>
</dbReference>
<keyword evidence="4 6" id="KW-1133">Transmembrane helix</keyword>
<feature type="transmembrane region" description="Helical" evidence="6">
    <location>
        <begin position="260"/>
        <end position="281"/>
    </location>
</feature>
<evidence type="ECO:0000313" key="8">
    <source>
        <dbReference type="Proteomes" id="UP000829354"/>
    </source>
</evidence>
<dbReference type="EMBL" id="CP092621">
    <property type="protein sequence ID" value="UMM18983.1"/>
    <property type="molecule type" value="Genomic_DNA"/>
</dbReference>
<evidence type="ECO:0000256" key="3">
    <source>
        <dbReference type="ARBA" id="ARBA00022692"/>
    </source>
</evidence>
<dbReference type="Pfam" id="PF02175">
    <property type="entry name" value="7TM_GPCR_Srb"/>
    <property type="match status" value="2"/>
</dbReference>
<comment type="subcellular location">
    <subcellularLocation>
        <location evidence="1">Membrane</location>
        <topology evidence="1">Multi-pass membrane protein</topology>
    </subcellularLocation>
</comment>
<evidence type="ECO:0000256" key="4">
    <source>
        <dbReference type="ARBA" id="ARBA00022989"/>
    </source>
</evidence>
<dbReference type="AlphaFoldDB" id="A0AAE9EFC7"/>
<dbReference type="GO" id="GO:0004888">
    <property type="term" value="F:transmembrane signaling receptor activity"/>
    <property type="evidence" value="ECO:0007669"/>
    <property type="project" value="InterPro"/>
</dbReference>
<comment type="similarity">
    <text evidence="2">Belongs to the nematode receptor-like protein srb family.</text>
</comment>
<feature type="transmembrane region" description="Helical" evidence="6">
    <location>
        <begin position="144"/>
        <end position="162"/>
    </location>
</feature>
<evidence type="ECO:0000256" key="2">
    <source>
        <dbReference type="ARBA" id="ARBA00006860"/>
    </source>
</evidence>
<evidence type="ECO:0000256" key="1">
    <source>
        <dbReference type="ARBA" id="ARBA00004141"/>
    </source>
</evidence>
<sequence>MMYPLAFSIERFIAIGMASRYEYTPTRLGPILAVLLRVEATLDVDLKQKLEKVNLNDIKFNNCYPRIGNYEYLFRCSTHLRSNRKVNATLTMLKDLQTPLALIRLFDSKELVKHYSDDTEHKKLANMFLLKIRAMKMEEKRQDFWSFFASFLAMPSLLYFIFKRVVTLPFHGNLKFLLISYFGGTFCFATISCVNFGYHFFLPFFVSSKCSLIIPRVLFEYGHLTSLVCMTIPMILPVGFTIERFVALIMARSYENVRTFLGPLLVLVLTVIDCSILYAIYHDDPFTDNFINFILIPSNSAQKFNMFFWALVVIKVTNFLCNSILLFIHKRMEKITIKHSSTLSTKYNMEEISQSSRFTLTVTFAHLLFFGWYVGSILFIRTVGPDFFGGTVNYSIMRGVYCATPTYNLVIVFIGIKAIRRLNVQRKNRISSTVQVKSTGDEGAKNYDNAISNYWDTVYTEKKNVKY</sequence>
<organism evidence="7 8">
    <name type="scientific">Caenorhabditis briggsae</name>
    <dbReference type="NCBI Taxonomy" id="6238"/>
    <lineage>
        <taxon>Eukaryota</taxon>
        <taxon>Metazoa</taxon>
        <taxon>Ecdysozoa</taxon>
        <taxon>Nematoda</taxon>
        <taxon>Chromadorea</taxon>
        <taxon>Rhabditida</taxon>
        <taxon>Rhabditina</taxon>
        <taxon>Rhabditomorpha</taxon>
        <taxon>Rhabditoidea</taxon>
        <taxon>Rhabditidae</taxon>
        <taxon>Peloderinae</taxon>
        <taxon>Caenorhabditis</taxon>
    </lineage>
</organism>
<dbReference type="GO" id="GO:0007606">
    <property type="term" value="P:sensory perception of chemical stimulus"/>
    <property type="evidence" value="ECO:0007669"/>
    <property type="project" value="InterPro"/>
</dbReference>
<dbReference type="PRINTS" id="PR00699">
    <property type="entry name" value="TMPROTEINSRB"/>
</dbReference>
<feature type="transmembrane region" description="Helical" evidence="6">
    <location>
        <begin position="400"/>
        <end position="419"/>
    </location>
</feature>
<keyword evidence="5 6" id="KW-0472">Membrane</keyword>
<proteinExistence type="inferred from homology"/>
<feature type="transmembrane region" description="Helical" evidence="6">
    <location>
        <begin position="221"/>
        <end position="240"/>
    </location>
</feature>
<dbReference type="PANTHER" id="PTHR31216">
    <property type="entry name" value="SERPENTINE RECEPTOR CLASS BETA-1-RELATED-RELATED"/>
    <property type="match status" value="1"/>
</dbReference>
<keyword evidence="8" id="KW-1185">Reference proteome</keyword>
<feature type="transmembrane region" description="Helical" evidence="6">
    <location>
        <begin position="174"/>
        <end position="201"/>
    </location>
</feature>
<reference evidence="7 8" key="1">
    <citation type="submission" date="2022-04" db="EMBL/GenBank/DDBJ databases">
        <title>Chromosome-level reference genomes for two strains of Caenorhabditis briggsae: an improved platform for comparative genomics.</title>
        <authorList>
            <person name="Stevens L."/>
            <person name="Andersen E."/>
        </authorList>
    </citation>
    <scope>NUCLEOTIDE SEQUENCE [LARGE SCALE GENOMIC DNA]</scope>
    <source>
        <strain evidence="7">VX34</strain>
        <tissue evidence="7">Whole-organism</tissue>
    </source>
</reference>
<keyword evidence="3 6" id="KW-0812">Transmembrane</keyword>